<gene>
    <name evidence="1" type="ORF">Rumeso_01369</name>
</gene>
<keyword evidence="2" id="KW-1185">Reference proteome</keyword>
<reference evidence="1 2" key="1">
    <citation type="submission" date="2013-02" db="EMBL/GenBank/DDBJ databases">
        <authorList>
            <person name="Fiebig A."/>
            <person name="Goeker M."/>
            <person name="Klenk H.-P.P."/>
        </authorList>
    </citation>
    <scope>NUCLEOTIDE SEQUENCE [LARGE SCALE GENOMIC DNA]</scope>
    <source>
        <strain evidence="1 2">DSM 19309</strain>
    </source>
</reference>
<evidence type="ECO:0000313" key="1">
    <source>
        <dbReference type="EMBL" id="EYD77110.1"/>
    </source>
</evidence>
<proteinExistence type="predicted"/>
<evidence type="ECO:0000313" key="2">
    <source>
        <dbReference type="Proteomes" id="UP000019666"/>
    </source>
</evidence>
<dbReference type="HOGENOM" id="CLU_3221579_0_0_5"/>
<dbReference type="STRING" id="442562.Rumeso_01369"/>
<dbReference type="Proteomes" id="UP000019666">
    <property type="component" value="Unassembled WGS sequence"/>
</dbReference>
<dbReference type="EMBL" id="AOSK01000036">
    <property type="protein sequence ID" value="EYD77110.1"/>
    <property type="molecule type" value="Genomic_DNA"/>
</dbReference>
<dbReference type="AlphaFoldDB" id="A0A017HS19"/>
<protein>
    <submittedName>
        <fullName evidence="1">Uncharacterized protein</fullName>
    </submittedName>
</protein>
<sequence>MLHPAKVEGASPMRARRLIEEYMLAELLPLLEDTGPFPMPTAGS</sequence>
<name>A0A017HS19_9RHOB</name>
<organism evidence="1 2">
    <name type="scientific">Rubellimicrobium mesophilum DSM 19309</name>
    <dbReference type="NCBI Taxonomy" id="442562"/>
    <lineage>
        <taxon>Bacteria</taxon>
        <taxon>Pseudomonadati</taxon>
        <taxon>Pseudomonadota</taxon>
        <taxon>Alphaproteobacteria</taxon>
        <taxon>Rhodobacterales</taxon>
        <taxon>Roseobacteraceae</taxon>
        <taxon>Rubellimicrobium</taxon>
    </lineage>
</organism>
<accession>A0A017HS19</accession>
<comment type="caution">
    <text evidence="1">The sequence shown here is derived from an EMBL/GenBank/DDBJ whole genome shotgun (WGS) entry which is preliminary data.</text>
</comment>